<evidence type="ECO:0000256" key="1">
    <source>
        <dbReference type="ARBA" id="ARBA00022729"/>
    </source>
</evidence>
<keyword evidence="4" id="KW-1185">Reference proteome</keyword>
<dbReference type="SUPFAM" id="SSF56925">
    <property type="entry name" value="OMPA-like"/>
    <property type="match status" value="1"/>
</dbReference>
<dbReference type="Gene3D" id="2.40.160.20">
    <property type="match status" value="1"/>
</dbReference>
<dbReference type="InterPro" id="IPR027385">
    <property type="entry name" value="Beta-barrel_OMP"/>
</dbReference>
<evidence type="ECO:0000313" key="3">
    <source>
        <dbReference type="EMBL" id="MFC4665310.1"/>
    </source>
</evidence>
<comment type="caution">
    <text evidence="3">The sequence shown here is derived from an EMBL/GenBank/DDBJ whole genome shotgun (WGS) entry which is preliminary data.</text>
</comment>
<keyword evidence="1" id="KW-0732">Signal</keyword>
<organism evidence="3 4">
    <name type="scientific">Falsiporphyromonas endometrii</name>
    <dbReference type="NCBI Taxonomy" id="1387297"/>
    <lineage>
        <taxon>Bacteria</taxon>
        <taxon>Pseudomonadati</taxon>
        <taxon>Bacteroidota</taxon>
        <taxon>Bacteroidia</taxon>
        <taxon>Bacteroidales</taxon>
        <taxon>Porphyromonadaceae</taxon>
        <taxon>Falsiporphyromonas</taxon>
    </lineage>
</organism>
<dbReference type="Proteomes" id="UP001596020">
    <property type="component" value="Unassembled WGS sequence"/>
</dbReference>
<evidence type="ECO:0000259" key="2">
    <source>
        <dbReference type="Pfam" id="PF13505"/>
    </source>
</evidence>
<feature type="domain" description="Outer membrane protein beta-barrel" evidence="2">
    <location>
        <begin position="18"/>
        <end position="229"/>
    </location>
</feature>
<gene>
    <name evidence="3" type="ORF">ACFO3G_01555</name>
</gene>
<dbReference type="RefSeq" id="WP_380077323.1">
    <property type="nucleotide sequence ID" value="NZ_JBHSGO010000032.1"/>
</dbReference>
<dbReference type="EMBL" id="JBHSGO010000032">
    <property type="protein sequence ID" value="MFC4665310.1"/>
    <property type="molecule type" value="Genomic_DNA"/>
</dbReference>
<accession>A0ABV9K599</accession>
<name>A0ABV9K599_9PORP</name>
<reference evidence="4" key="1">
    <citation type="journal article" date="2019" name="Int. J. Syst. Evol. Microbiol.">
        <title>The Global Catalogue of Microorganisms (GCM) 10K type strain sequencing project: providing services to taxonomists for standard genome sequencing and annotation.</title>
        <authorList>
            <consortium name="The Broad Institute Genomics Platform"/>
            <consortium name="The Broad Institute Genome Sequencing Center for Infectious Disease"/>
            <person name="Wu L."/>
            <person name="Ma J."/>
        </authorList>
    </citation>
    <scope>NUCLEOTIDE SEQUENCE [LARGE SCALE GENOMIC DNA]</scope>
    <source>
        <strain evidence="4">CGMCC 4.7357</strain>
    </source>
</reference>
<proteinExistence type="predicted"/>
<protein>
    <submittedName>
        <fullName evidence="3">Outer membrane beta-barrel protein</fullName>
    </submittedName>
</protein>
<sequence length="251" mass="28011">MTKKKLIAKRIALVLTFIFAVAGWSGSKLQAQEFLYEFGAKGGLTHYAGDIGRRGPFVSPSAGIGAEMRYNINFRFALSAELSLYNLKGQFKNADNIFPERKQGNFSNAFYFLGVMGEYNFLPLSDKYKYLQTSPWSPYLAIGLGAGATKTYKGTRVAPVWQIGGGIKYKLSEKWTLQASWIYHGVASDALDAPDEEHRWLDNPYNISQSSISKGDGFGALTFGFTYSFGNRYSDCTKVKKAPKFKPLKFK</sequence>
<evidence type="ECO:0000313" key="4">
    <source>
        <dbReference type="Proteomes" id="UP001596020"/>
    </source>
</evidence>
<dbReference type="Pfam" id="PF13505">
    <property type="entry name" value="OMP_b-brl"/>
    <property type="match status" value="1"/>
</dbReference>
<dbReference type="InterPro" id="IPR011250">
    <property type="entry name" value="OMP/PagP_B-barrel"/>
</dbReference>